<feature type="transmembrane region" description="Helical" evidence="1">
    <location>
        <begin position="123"/>
        <end position="146"/>
    </location>
</feature>
<evidence type="ECO:0000313" key="3">
    <source>
        <dbReference type="Proteomes" id="UP001164746"/>
    </source>
</evidence>
<proteinExistence type="predicted"/>
<evidence type="ECO:0008006" key="4">
    <source>
        <dbReference type="Google" id="ProtNLM"/>
    </source>
</evidence>
<dbReference type="Proteomes" id="UP001164746">
    <property type="component" value="Chromosome 9"/>
</dbReference>
<evidence type="ECO:0000313" key="2">
    <source>
        <dbReference type="EMBL" id="WAR14098.1"/>
    </source>
</evidence>
<keyword evidence="1" id="KW-0472">Membrane</keyword>
<reference evidence="2" key="1">
    <citation type="submission" date="2022-11" db="EMBL/GenBank/DDBJ databases">
        <title>Centuries of genome instability and evolution in soft-shell clam transmissible cancer (bioRxiv).</title>
        <authorList>
            <person name="Hart S.F.M."/>
            <person name="Yonemitsu M.A."/>
            <person name="Giersch R.M."/>
            <person name="Beal B.F."/>
            <person name="Arriagada G."/>
            <person name="Davis B.W."/>
            <person name="Ostrander E.A."/>
            <person name="Goff S.P."/>
            <person name="Metzger M.J."/>
        </authorList>
    </citation>
    <scope>NUCLEOTIDE SEQUENCE</scope>
    <source>
        <strain evidence="2">MELC-2E11</strain>
        <tissue evidence="2">Siphon/mantle</tissue>
    </source>
</reference>
<accession>A0ABY7EVW1</accession>
<dbReference type="EMBL" id="CP111020">
    <property type="protein sequence ID" value="WAR14098.1"/>
    <property type="molecule type" value="Genomic_DNA"/>
</dbReference>
<evidence type="ECO:0000256" key="1">
    <source>
        <dbReference type="SAM" id="Phobius"/>
    </source>
</evidence>
<keyword evidence="1" id="KW-0812">Transmembrane</keyword>
<protein>
    <recommendedName>
        <fullName evidence="4">TNFR-Cys domain-containing protein</fullName>
    </recommendedName>
</protein>
<organism evidence="2 3">
    <name type="scientific">Mya arenaria</name>
    <name type="common">Soft-shell clam</name>
    <dbReference type="NCBI Taxonomy" id="6604"/>
    <lineage>
        <taxon>Eukaryota</taxon>
        <taxon>Metazoa</taxon>
        <taxon>Spiralia</taxon>
        <taxon>Lophotrochozoa</taxon>
        <taxon>Mollusca</taxon>
        <taxon>Bivalvia</taxon>
        <taxon>Autobranchia</taxon>
        <taxon>Heteroconchia</taxon>
        <taxon>Euheterodonta</taxon>
        <taxon>Imparidentia</taxon>
        <taxon>Neoheterodontei</taxon>
        <taxon>Myida</taxon>
        <taxon>Myoidea</taxon>
        <taxon>Myidae</taxon>
        <taxon>Mya</taxon>
    </lineage>
</organism>
<keyword evidence="1" id="KW-1133">Transmembrane helix</keyword>
<name>A0ABY7EVW1_MYAAR</name>
<keyword evidence="3" id="KW-1185">Reference proteome</keyword>
<sequence>MPPSDSNMTFWPLVTMATSSGTKCFKASSLDHCPKGHEMETCTLNGESGRYCKQCGDLTFQPNENRFGDQCRISCEKMSRCTIVKSNGTFDNKCGPVVANVKDCDSIVHATAEPATATSTSTVVGLAVAGGVLCLLLVLLLVILFVRRRRRAARERQLRAEELEEMLPEIVKRAKKDENFCKKVLDLLQREVEDRINNQIWALAQELFKSHLEPAKYEDLLEKYRDQQHKYAVNGYLNDWRGWRGNQGDAVHELVTCLQSERVKRPDIVLEVVNKLREDFPEVVESYSPNKRSPRSSPAKRFCAAIFPCACKENDPDVYECKDTSKGLLSEHLNNDTKDNSHVTVNLAPGGPHDGNTGGGGGDVIISPEDAGGVYRKAATPSAPVIEDDVGIYPDVEVKGQHFYDRSDSLPVQASS</sequence>
<gene>
    <name evidence="2" type="ORF">MAR_004203</name>
</gene>